<protein>
    <recommendedName>
        <fullName evidence="7">Transcription factor TFIIIC complex subunit Tfc6</fullName>
    </recommendedName>
</protein>
<proteinExistence type="predicted"/>
<evidence type="ECO:0000256" key="3">
    <source>
        <dbReference type="ARBA" id="ARBA00023242"/>
    </source>
</evidence>
<feature type="compositionally biased region" description="Acidic residues" evidence="4">
    <location>
        <begin position="47"/>
        <end position="71"/>
    </location>
</feature>
<dbReference type="Gene3D" id="2.130.10.10">
    <property type="entry name" value="YVTN repeat-like/Quinoprotein amine dehydrogenase"/>
    <property type="match status" value="1"/>
</dbReference>
<dbReference type="EMBL" id="JAGMWT010000001">
    <property type="protein sequence ID" value="KAH7139419.1"/>
    <property type="molecule type" value="Genomic_DNA"/>
</dbReference>
<keyword evidence="6" id="KW-1185">Reference proteome</keyword>
<accession>A0A9P9EH29</accession>
<dbReference type="GO" id="GO:0000127">
    <property type="term" value="C:transcription factor TFIIIC complex"/>
    <property type="evidence" value="ECO:0007669"/>
    <property type="project" value="TreeGrafter"/>
</dbReference>
<dbReference type="InterPro" id="IPR052416">
    <property type="entry name" value="GTF3C_component"/>
</dbReference>
<feature type="compositionally biased region" description="Polar residues" evidence="4">
    <location>
        <begin position="104"/>
        <end position="119"/>
    </location>
</feature>
<dbReference type="InterPro" id="IPR015943">
    <property type="entry name" value="WD40/YVTN_repeat-like_dom_sf"/>
</dbReference>
<feature type="compositionally biased region" description="Low complexity" evidence="4">
    <location>
        <begin position="681"/>
        <end position="696"/>
    </location>
</feature>
<reference evidence="5" key="1">
    <citation type="journal article" date="2021" name="Nat. Commun.">
        <title>Genetic determinants of endophytism in the Arabidopsis root mycobiome.</title>
        <authorList>
            <person name="Mesny F."/>
            <person name="Miyauchi S."/>
            <person name="Thiergart T."/>
            <person name="Pickel B."/>
            <person name="Atanasova L."/>
            <person name="Karlsson M."/>
            <person name="Huettel B."/>
            <person name="Barry K.W."/>
            <person name="Haridas S."/>
            <person name="Chen C."/>
            <person name="Bauer D."/>
            <person name="Andreopoulos W."/>
            <person name="Pangilinan J."/>
            <person name="LaButti K."/>
            <person name="Riley R."/>
            <person name="Lipzen A."/>
            <person name="Clum A."/>
            <person name="Drula E."/>
            <person name="Henrissat B."/>
            <person name="Kohler A."/>
            <person name="Grigoriev I.V."/>
            <person name="Martin F.M."/>
            <person name="Hacquard S."/>
        </authorList>
    </citation>
    <scope>NUCLEOTIDE SEQUENCE</scope>
    <source>
        <strain evidence="5">MPI-CAGE-CH-0243</strain>
    </source>
</reference>
<keyword evidence="3" id="KW-0539">Nucleus</keyword>
<evidence type="ECO:0000256" key="1">
    <source>
        <dbReference type="ARBA" id="ARBA00004123"/>
    </source>
</evidence>
<gene>
    <name evidence="5" type="ORF">B0J11DRAFT_452401</name>
</gene>
<dbReference type="InterPro" id="IPR036322">
    <property type="entry name" value="WD40_repeat_dom_sf"/>
</dbReference>
<dbReference type="PANTHER" id="PTHR15052">
    <property type="entry name" value="RNA POLYMERASE III TRANSCRIPTION INITIATION FACTOR COMPLEX SUBUNIT"/>
    <property type="match status" value="1"/>
</dbReference>
<feature type="region of interest" description="Disordered" evidence="4">
    <location>
        <begin position="1"/>
        <end position="132"/>
    </location>
</feature>
<comment type="caution">
    <text evidence="5">The sequence shown here is derived from an EMBL/GenBank/DDBJ whole genome shotgun (WGS) entry which is preliminary data.</text>
</comment>
<dbReference type="SUPFAM" id="SSF50978">
    <property type="entry name" value="WD40 repeat-like"/>
    <property type="match status" value="1"/>
</dbReference>
<evidence type="ECO:0008006" key="7">
    <source>
        <dbReference type="Google" id="ProtNLM"/>
    </source>
</evidence>
<dbReference type="PANTHER" id="PTHR15052:SF2">
    <property type="entry name" value="GENERAL TRANSCRIPTION FACTOR 3C POLYPEPTIDE 2"/>
    <property type="match status" value="1"/>
</dbReference>
<sequence length="780" mass="86579">MTDNGRPRRQVRNQSAKSYRVEDHYAHIDENEPHDSGSSRQRSLAETEQDEDGDVFMPDQQDDQDDADEFIDEHASDDSSEKSIQTPASKVSRKASLLDAGFYNLNSGSTHDSPSQTPQKGPLLHSPLHPPLSTAAAGLGVRRVKPFAKSQGTKVRNMGIDSKHARGVDDWARGGGQEARVKDLFGPEQDDLKAVLLTRDQWSKQETLPCRAEGSLSRSFYVNEEGRRREIDKFREWYSTAGTAEFSRSQKKNNLTKEEARKYLENPGPQSLNILMGSLTEPQLLNLTKGSFVSTAEAFDEKEDRRGWVVNIGSRVQDIQWASNEEGCTQYLAVAVEQKPNSAPKPLRNPKAPAFTATKPFPASIQIWSFGSNEEGELDPEREPRLELVICTDWGAPKQLRWCPVAPADNVNEESNVNLGLLATMWSDGGVRILDVAFQTSSESVHAPQYIHYTKAAFDAHLPHTVPSCIHWLSATSFATGSAAGTLAIWTLTHASTFPPLNHSLPEYNPQPTFYRQVSNTFILTLSSGWPSLPAYISITTADGYGKLIDLRSPDTDTVLTAKGRIFATAQSWHEHTQSFLMPDENYLFRHNSIRRYYTNIYSMRVDSQIVCCATSPVQPGVLIGCADGLVTSSNPVGRVLNQKETPFQQIWFTHDWRPPVDQLLMKVKDAGGEDEDQNDSSQPAASTSANTTTGAPKTKVPAHVLSQPLTRFNEGYRVQQVTLQYAKSRKETNEVIKKITIYEEPSGITCLAWNPNLRCGTWAVAGMGDGLIRVEDLGV</sequence>
<evidence type="ECO:0000256" key="2">
    <source>
        <dbReference type="ARBA" id="ARBA00023163"/>
    </source>
</evidence>
<feature type="compositionally biased region" description="Basic and acidic residues" evidence="4">
    <location>
        <begin position="19"/>
        <end position="37"/>
    </location>
</feature>
<dbReference type="GO" id="GO:0005634">
    <property type="term" value="C:nucleus"/>
    <property type="evidence" value="ECO:0007669"/>
    <property type="project" value="UniProtKB-SubCell"/>
</dbReference>
<feature type="region of interest" description="Disordered" evidence="4">
    <location>
        <begin position="671"/>
        <end position="701"/>
    </location>
</feature>
<dbReference type="OrthoDB" id="4703at2759"/>
<evidence type="ECO:0000313" key="6">
    <source>
        <dbReference type="Proteomes" id="UP000700596"/>
    </source>
</evidence>
<keyword evidence="2" id="KW-0804">Transcription</keyword>
<feature type="compositionally biased region" description="Basic and acidic residues" evidence="4">
    <location>
        <begin position="72"/>
        <end position="81"/>
    </location>
</feature>
<evidence type="ECO:0000313" key="5">
    <source>
        <dbReference type="EMBL" id="KAH7139419.1"/>
    </source>
</evidence>
<organism evidence="5 6">
    <name type="scientific">Dendryphion nanum</name>
    <dbReference type="NCBI Taxonomy" id="256645"/>
    <lineage>
        <taxon>Eukaryota</taxon>
        <taxon>Fungi</taxon>
        <taxon>Dikarya</taxon>
        <taxon>Ascomycota</taxon>
        <taxon>Pezizomycotina</taxon>
        <taxon>Dothideomycetes</taxon>
        <taxon>Pleosporomycetidae</taxon>
        <taxon>Pleosporales</taxon>
        <taxon>Torulaceae</taxon>
        <taxon>Dendryphion</taxon>
    </lineage>
</organism>
<dbReference type="Proteomes" id="UP000700596">
    <property type="component" value="Unassembled WGS sequence"/>
</dbReference>
<name>A0A9P9EH29_9PLEO</name>
<comment type="subcellular location">
    <subcellularLocation>
        <location evidence="1">Nucleus</location>
    </subcellularLocation>
</comment>
<evidence type="ECO:0000256" key="4">
    <source>
        <dbReference type="SAM" id="MobiDB-lite"/>
    </source>
</evidence>
<dbReference type="AlphaFoldDB" id="A0A9P9EH29"/>
<dbReference type="GO" id="GO:0006383">
    <property type="term" value="P:transcription by RNA polymerase III"/>
    <property type="evidence" value="ECO:0007669"/>
    <property type="project" value="TreeGrafter"/>
</dbReference>
<feature type="compositionally biased region" description="Low complexity" evidence="4">
    <location>
        <begin position="122"/>
        <end position="132"/>
    </location>
</feature>